<dbReference type="RefSeq" id="WP_320507889.1">
    <property type="nucleotide sequence ID" value="NZ_JAXCLW010000002.1"/>
</dbReference>
<dbReference type="Proteomes" id="UP001279642">
    <property type="component" value="Unassembled WGS sequence"/>
</dbReference>
<evidence type="ECO:0008006" key="3">
    <source>
        <dbReference type="Google" id="ProtNLM"/>
    </source>
</evidence>
<evidence type="ECO:0000313" key="2">
    <source>
        <dbReference type="Proteomes" id="UP001279642"/>
    </source>
</evidence>
<reference evidence="1 2" key="1">
    <citation type="journal article" date="2016" name="Antonie Van Leeuwenhoek">
        <title>Dongia soli sp. nov., isolated from soil from Dokdo, Korea.</title>
        <authorList>
            <person name="Kim D.U."/>
            <person name="Lee H."/>
            <person name="Kim H."/>
            <person name="Kim S.G."/>
            <person name="Ka J.O."/>
        </authorList>
    </citation>
    <scope>NUCLEOTIDE SEQUENCE [LARGE SCALE GENOMIC DNA]</scope>
    <source>
        <strain evidence="1 2">D78</strain>
    </source>
</reference>
<comment type="caution">
    <text evidence="1">The sequence shown here is derived from an EMBL/GenBank/DDBJ whole genome shotgun (WGS) entry which is preliminary data.</text>
</comment>
<keyword evidence="2" id="KW-1185">Reference proteome</keyword>
<dbReference type="EMBL" id="JAXCLW010000002">
    <property type="protein sequence ID" value="MDY0882828.1"/>
    <property type="molecule type" value="Genomic_DNA"/>
</dbReference>
<dbReference type="InterPro" id="IPR036679">
    <property type="entry name" value="FlgN-like_sf"/>
</dbReference>
<dbReference type="SUPFAM" id="SSF140566">
    <property type="entry name" value="FlgN-like"/>
    <property type="match status" value="1"/>
</dbReference>
<name>A0ABU5EBI6_9PROT</name>
<gene>
    <name evidence="1" type="ORF">SMD27_08235</name>
</gene>
<evidence type="ECO:0000313" key="1">
    <source>
        <dbReference type="EMBL" id="MDY0882828.1"/>
    </source>
</evidence>
<protein>
    <recommendedName>
        <fullName evidence="3">Flagellar protein FlgN</fullName>
    </recommendedName>
</protein>
<proteinExistence type="predicted"/>
<sequence length="145" mass="16355">MTKSSRIAELLAITSRLIACMEREVELLRNLKPQELRQLQSDKMALADAYRAFALALREPAPESEAVDDVLRQELVEATERFQAAVQDNLRALRAMRDVNERVMRAIVHALEEPRAQVTGYNSRGVLTKSRRQAAMGPVAVQQRA</sequence>
<organism evidence="1 2">
    <name type="scientific">Dongia soli</name>
    <dbReference type="NCBI Taxonomy" id="600628"/>
    <lineage>
        <taxon>Bacteria</taxon>
        <taxon>Pseudomonadati</taxon>
        <taxon>Pseudomonadota</taxon>
        <taxon>Alphaproteobacteria</taxon>
        <taxon>Rhodospirillales</taxon>
        <taxon>Dongiaceae</taxon>
        <taxon>Dongia</taxon>
    </lineage>
</organism>
<accession>A0ABU5EBI6</accession>